<dbReference type="Pfam" id="PF00135">
    <property type="entry name" value="COesterase"/>
    <property type="match status" value="3"/>
</dbReference>
<accession>A0A0B2UZV3</accession>
<dbReference type="Proteomes" id="UP000031036">
    <property type="component" value="Unassembled WGS sequence"/>
</dbReference>
<comment type="similarity">
    <text evidence="1">Belongs to the type-B carboxylesterase/lipase family.</text>
</comment>
<keyword evidence="4" id="KW-0378">Hydrolase</keyword>
<feature type="domain" description="Carboxylesterase type B" evidence="10">
    <location>
        <begin position="93"/>
        <end position="267"/>
    </location>
</feature>
<dbReference type="SUPFAM" id="SSF53474">
    <property type="entry name" value="alpha/beta-Hydrolases"/>
    <property type="match status" value="3"/>
</dbReference>
<gene>
    <name evidence="11" type="primary">ace-1</name>
    <name evidence="11" type="ORF">Tcan_07044</name>
</gene>
<dbReference type="GO" id="GO:0005886">
    <property type="term" value="C:plasma membrane"/>
    <property type="evidence" value="ECO:0007669"/>
    <property type="project" value="TreeGrafter"/>
</dbReference>
<keyword evidence="12" id="KW-1185">Reference proteome</keyword>
<comment type="catalytic activity">
    <reaction evidence="7">
        <text>acetylcholine + H2O = choline + acetate + H(+)</text>
        <dbReference type="Rhea" id="RHEA:17561"/>
        <dbReference type="ChEBI" id="CHEBI:15354"/>
        <dbReference type="ChEBI" id="CHEBI:15355"/>
        <dbReference type="ChEBI" id="CHEBI:15377"/>
        <dbReference type="ChEBI" id="CHEBI:15378"/>
        <dbReference type="ChEBI" id="CHEBI:30089"/>
        <dbReference type="EC" id="3.1.1.7"/>
    </reaction>
</comment>
<dbReference type="GO" id="GO:0005615">
    <property type="term" value="C:extracellular space"/>
    <property type="evidence" value="ECO:0007669"/>
    <property type="project" value="TreeGrafter"/>
</dbReference>
<dbReference type="OrthoDB" id="19653at2759"/>
<name>A0A0B2UZV3_TOXCA</name>
<dbReference type="GO" id="GO:0006581">
    <property type="term" value="P:acetylcholine catabolic process"/>
    <property type="evidence" value="ECO:0007669"/>
    <property type="project" value="TreeGrafter"/>
</dbReference>
<dbReference type="PANTHER" id="PTHR43918">
    <property type="entry name" value="ACETYLCHOLINESTERASE"/>
    <property type="match status" value="1"/>
</dbReference>
<reference evidence="11 12" key="1">
    <citation type="submission" date="2014-11" db="EMBL/GenBank/DDBJ databases">
        <title>Genetic blueprint of the zoonotic pathogen Toxocara canis.</title>
        <authorList>
            <person name="Zhu X.-Q."/>
            <person name="Korhonen P.K."/>
            <person name="Cai H."/>
            <person name="Young N.D."/>
            <person name="Nejsum P."/>
            <person name="von Samson-Himmelstjerna G."/>
            <person name="Boag P.R."/>
            <person name="Tan P."/>
            <person name="Li Q."/>
            <person name="Min J."/>
            <person name="Yang Y."/>
            <person name="Wang X."/>
            <person name="Fang X."/>
            <person name="Hall R.S."/>
            <person name="Hofmann A."/>
            <person name="Sternberg P.W."/>
            <person name="Jex A.R."/>
            <person name="Gasser R.B."/>
        </authorList>
    </citation>
    <scope>NUCLEOTIDE SEQUENCE [LARGE SCALE GENOMIC DNA]</scope>
    <source>
        <strain evidence="11">PN_DK_2014</strain>
    </source>
</reference>
<dbReference type="InterPro" id="IPR000997">
    <property type="entry name" value="Cholinesterase"/>
</dbReference>
<feature type="active site" description="Charge relay system" evidence="8">
    <location>
        <position position="531"/>
    </location>
</feature>
<dbReference type="EC" id="3.1.1.7" evidence="2"/>
<feature type="chain" id="PRO_5007241237" description="acetylcholinesterase" evidence="9">
    <location>
        <begin position="21"/>
        <end position="806"/>
    </location>
</feature>
<dbReference type="PROSITE" id="PS00122">
    <property type="entry name" value="CARBOXYLESTERASE_B_1"/>
    <property type="match status" value="1"/>
</dbReference>
<evidence type="ECO:0000259" key="10">
    <source>
        <dbReference type="Pfam" id="PF00135"/>
    </source>
</evidence>
<dbReference type="InterPro" id="IPR050654">
    <property type="entry name" value="AChE-related_enzymes"/>
</dbReference>
<dbReference type="InterPro" id="IPR029058">
    <property type="entry name" value="AB_hydrolase_fold"/>
</dbReference>
<organism evidence="11 12">
    <name type="scientific">Toxocara canis</name>
    <name type="common">Canine roundworm</name>
    <dbReference type="NCBI Taxonomy" id="6265"/>
    <lineage>
        <taxon>Eukaryota</taxon>
        <taxon>Metazoa</taxon>
        <taxon>Ecdysozoa</taxon>
        <taxon>Nematoda</taxon>
        <taxon>Chromadorea</taxon>
        <taxon>Rhabditida</taxon>
        <taxon>Spirurina</taxon>
        <taxon>Ascaridomorpha</taxon>
        <taxon>Ascaridoidea</taxon>
        <taxon>Toxocaridae</taxon>
        <taxon>Toxocara</taxon>
    </lineage>
</organism>
<evidence type="ECO:0000256" key="5">
    <source>
        <dbReference type="ARBA" id="ARBA00022867"/>
    </source>
</evidence>
<feature type="domain" description="Carboxylesterase type B" evidence="10">
    <location>
        <begin position="23"/>
        <end position="87"/>
    </location>
</feature>
<feature type="signal peptide" evidence="9">
    <location>
        <begin position="1"/>
        <end position="20"/>
    </location>
</feature>
<dbReference type="EMBL" id="JPKZ01002891">
    <property type="protein sequence ID" value="KHN74622.1"/>
    <property type="molecule type" value="Genomic_DNA"/>
</dbReference>
<protein>
    <recommendedName>
        <fullName evidence="2">acetylcholinesterase</fullName>
        <ecNumber evidence="2">3.1.1.7</ecNumber>
    </recommendedName>
</protein>
<dbReference type="CDD" id="cd00312">
    <property type="entry name" value="Esterase_lipase"/>
    <property type="match status" value="1"/>
</dbReference>
<dbReference type="PANTHER" id="PTHR43918:SF12">
    <property type="entry name" value="ACETYLCHOLINESTERASE 1"/>
    <property type="match status" value="1"/>
</dbReference>
<keyword evidence="3" id="KW-0719">Serine esterase</keyword>
<evidence type="ECO:0000256" key="2">
    <source>
        <dbReference type="ARBA" id="ARBA00013276"/>
    </source>
</evidence>
<dbReference type="ESTHER" id="toxca-a0a183v3i5">
    <property type="family name" value="ACHE"/>
</dbReference>
<evidence type="ECO:0000256" key="1">
    <source>
        <dbReference type="ARBA" id="ARBA00005964"/>
    </source>
</evidence>
<evidence type="ECO:0000256" key="3">
    <source>
        <dbReference type="ARBA" id="ARBA00022487"/>
    </source>
</evidence>
<evidence type="ECO:0000256" key="9">
    <source>
        <dbReference type="SAM" id="SignalP"/>
    </source>
</evidence>
<feature type="domain" description="Carboxylesterase type B" evidence="10">
    <location>
        <begin position="285"/>
        <end position="747"/>
    </location>
</feature>
<evidence type="ECO:0000256" key="6">
    <source>
        <dbReference type="ARBA" id="ARBA00023157"/>
    </source>
</evidence>
<dbReference type="InterPro" id="IPR019826">
    <property type="entry name" value="Carboxylesterase_B_AS"/>
</dbReference>
<dbReference type="InterPro" id="IPR002018">
    <property type="entry name" value="CarbesteraseB"/>
</dbReference>
<evidence type="ECO:0000256" key="8">
    <source>
        <dbReference type="PIRSR" id="PIRSR600997-1"/>
    </source>
</evidence>
<dbReference type="GO" id="GO:0019695">
    <property type="term" value="P:choline metabolic process"/>
    <property type="evidence" value="ECO:0007669"/>
    <property type="project" value="TreeGrafter"/>
</dbReference>
<evidence type="ECO:0000313" key="11">
    <source>
        <dbReference type="EMBL" id="KHN74622.1"/>
    </source>
</evidence>
<feature type="active site" description="Charge relay system" evidence="8">
    <location>
        <position position="653"/>
    </location>
</feature>
<dbReference type="OMA" id="TCSVNEM"/>
<keyword evidence="6" id="KW-1015">Disulfide bond</keyword>
<dbReference type="STRING" id="6265.A0A0B2UZV3"/>
<dbReference type="GO" id="GO:0003990">
    <property type="term" value="F:acetylcholinesterase activity"/>
    <property type="evidence" value="ECO:0007669"/>
    <property type="project" value="UniProtKB-EC"/>
</dbReference>
<evidence type="ECO:0000256" key="7">
    <source>
        <dbReference type="ARBA" id="ARBA00048484"/>
    </source>
</evidence>
<keyword evidence="9" id="KW-0732">Signal</keyword>
<sequence length="806" mass="91728">MNIGLLFLTIVCLILKPFHCQLVTLHDGSPLLGREVFSETGKQVTEFLGVPFAEPPVGQLRFRKPKAKLPWRTPLNATKLPNSCVQPFHCQLVTLHDGSPLLGREVFSETGKQVTEFLGVPFAEPPVGQLRFRKPKAKLPWRTPLNATKLPNSCVQSLDSYFGDFEGATMWNSNVPSSEDCLYLNIVIPGRVDPNKRLPVMVWVYGGGFWSGCATLDVYDGKILASEENVIFVSMNYRVSVFGFLYMGREEAPGNMGLWDQLLSLKWSLDSYFGDFEGATMWNSNVPSSEDCLYLNIVIPGRVDPNKRLPVMVWVYGGGFWSGCATLDVYDGKILASEENVIFVSMNYRVSVFGFLYMGREEAPGNMGLWDQLLSLKWVHKNIDLFGGDPDRVTLFGESAGAAAVSMHLLSPKSAPYFQRAIVQSGSATAPWAMESRQVAIARSIALYEDMRCGNMSRDPQYWDLDKVLRCLMDAPAELIRDSEWAPVMEFVDFPWVPVIDGDFLIEQPSTSLKQGTFKTAPLLAGSNLDESIYFIVYQLADVFPPKDFFTKKDFIKSRDVWLRSVTNLLPRQMIKSSIGLASIIHEYEPADLPVKPSDWMNALDKMLGDLQFTCNVNEIALANSMHGGDTYYYYFTHRATQQTWPAWMGVLHGYEINFLFGEPFNTKKYHYTREEQELSSRFMRYWANFARTGNPNRNPDGTYTADVWPQYTQSSMEYMNLTVESDYNNGASRIGTGPRRKQCAFWKNHLPNLLAAVGDMGEQLVRWKQELDRWQNEYIVDWQLHFEQYKKYQSYRYADSDNGQC</sequence>
<dbReference type="InterPro" id="IPR019819">
    <property type="entry name" value="Carboxylesterase_B_CS"/>
</dbReference>
<evidence type="ECO:0000256" key="4">
    <source>
        <dbReference type="ARBA" id="ARBA00022801"/>
    </source>
</evidence>
<proteinExistence type="inferred from homology"/>
<feature type="active site" description="Acyl-ester intermediate" evidence="8">
    <location>
        <position position="399"/>
    </location>
</feature>
<keyword evidence="5" id="KW-0531">Neurotransmitter degradation</keyword>
<dbReference type="AlphaFoldDB" id="A0A0B2UZV3"/>
<dbReference type="PRINTS" id="PR00878">
    <property type="entry name" value="CHOLNESTRASE"/>
</dbReference>
<dbReference type="PROSITE" id="PS00941">
    <property type="entry name" value="CARBOXYLESTERASE_B_2"/>
    <property type="match status" value="2"/>
</dbReference>
<dbReference type="Gene3D" id="3.40.50.1820">
    <property type="entry name" value="alpha/beta hydrolase"/>
    <property type="match status" value="3"/>
</dbReference>
<dbReference type="FunFam" id="3.40.50.1820:FF:000029">
    <property type="entry name" value="Acetylcholinesterase"/>
    <property type="match status" value="1"/>
</dbReference>
<evidence type="ECO:0000313" key="12">
    <source>
        <dbReference type="Proteomes" id="UP000031036"/>
    </source>
</evidence>
<comment type="caution">
    <text evidence="11">The sequence shown here is derived from an EMBL/GenBank/DDBJ whole genome shotgun (WGS) entry which is preliminary data.</text>
</comment>